<keyword evidence="1" id="KW-1133">Transmembrane helix</keyword>
<dbReference type="OrthoDB" id="330637at2759"/>
<feature type="transmembrane region" description="Helical" evidence="1">
    <location>
        <begin position="16"/>
        <end position="37"/>
    </location>
</feature>
<accession>A0A7R9M768</accession>
<evidence type="ECO:0000313" key="3">
    <source>
        <dbReference type="Proteomes" id="UP000728032"/>
    </source>
</evidence>
<organism evidence="2">
    <name type="scientific">Oppiella nova</name>
    <dbReference type="NCBI Taxonomy" id="334625"/>
    <lineage>
        <taxon>Eukaryota</taxon>
        <taxon>Metazoa</taxon>
        <taxon>Ecdysozoa</taxon>
        <taxon>Arthropoda</taxon>
        <taxon>Chelicerata</taxon>
        <taxon>Arachnida</taxon>
        <taxon>Acari</taxon>
        <taxon>Acariformes</taxon>
        <taxon>Sarcoptiformes</taxon>
        <taxon>Oribatida</taxon>
        <taxon>Brachypylina</taxon>
        <taxon>Oppioidea</taxon>
        <taxon>Oppiidae</taxon>
        <taxon>Oppiella</taxon>
    </lineage>
</organism>
<name>A0A7R9M768_9ACAR</name>
<keyword evidence="3" id="KW-1185">Reference proteome</keyword>
<evidence type="ECO:0000313" key="2">
    <source>
        <dbReference type="EMBL" id="CAD7653548.1"/>
    </source>
</evidence>
<dbReference type="EMBL" id="OC921608">
    <property type="protein sequence ID" value="CAD7653548.1"/>
    <property type="molecule type" value="Genomic_DNA"/>
</dbReference>
<protein>
    <submittedName>
        <fullName evidence="2">Uncharacterized protein</fullName>
    </submittedName>
</protein>
<keyword evidence="1" id="KW-0812">Transmembrane</keyword>
<dbReference type="AlphaFoldDB" id="A0A7R9M768"/>
<reference evidence="2" key="1">
    <citation type="submission" date="2020-11" db="EMBL/GenBank/DDBJ databases">
        <authorList>
            <person name="Tran Van P."/>
        </authorList>
    </citation>
    <scope>NUCLEOTIDE SEQUENCE</scope>
</reference>
<dbReference type="Proteomes" id="UP000728032">
    <property type="component" value="Unassembled WGS sequence"/>
</dbReference>
<feature type="non-terminal residue" evidence="2">
    <location>
        <position position="1"/>
    </location>
</feature>
<sequence>MSFPTRRCCGRRRLRHVLPLTVIPLVLVSLVVTFFILPLPPHKLNQSVGDDVMRVLPDHNNHYINKKGVHVIVGHYRGKGYSWDGSPNLTDAFLNQNNYSPVPQVGENGVA</sequence>
<evidence type="ECO:0000256" key="1">
    <source>
        <dbReference type="SAM" id="Phobius"/>
    </source>
</evidence>
<keyword evidence="1" id="KW-0472">Membrane</keyword>
<dbReference type="EMBL" id="CAJPVJ010006783">
    <property type="protein sequence ID" value="CAG2170735.1"/>
    <property type="molecule type" value="Genomic_DNA"/>
</dbReference>
<gene>
    <name evidence="2" type="ORF">ONB1V03_LOCUS10201</name>
</gene>
<proteinExistence type="predicted"/>